<dbReference type="GO" id="GO:0005829">
    <property type="term" value="C:cytosol"/>
    <property type="evidence" value="ECO:0007669"/>
    <property type="project" value="TreeGrafter"/>
</dbReference>
<dbReference type="GO" id="GO:0004018">
    <property type="term" value="F:N6-(1,2-dicarboxyethyl)AMP AMP-lyase (fumarate-forming) activity"/>
    <property type="evidence" value="ECO:0007669"/>
    <property type="project" value="UniProtKB-UniRule"/>
</dbReference>
<dbReference type="PANTHER" id="PTHR43172:SF1">
    <property type="entry name" value="ADENYLOSUCCINATE LYASE"/>
    <property type="match status" value="1"/>
</dbReference>
<evidence type="ECO:0000256" key="5">
    <source>
        <dbReference type="ARBA" id="ARBA00017058"/>
    </source>
</evidence>
<reference evidence="14" key="1">
    <citation type="submission" date="2017-09" db="EMBL/GenBank/DDBJ databases">
        <title>Depth-based differentiation of microbial function through sediment-hosted aquifers and enrichment of novel symbionts in the deep terrestrial subsurface.</title>
        <authorList>
            <person name="Probst A.J."/>
            <person name="Ladd B."/>
            <person name="Jarett J.K."/>
            <person name="Geller-Mcgrath D.E."/>
            <person name="Sieber C.M.K."/>
            <person name="Emerson J.B."/>
            <person name="Anantharaman K."/>
            <person name="Thomas B.C."/>
            <person name="Malmstrom R."/>
            <person name="Stieglmeier M."/>
            <person name="Klingl A."/>
            <person name="Woyke T."/>
            <person name="Ryan C.M."/>
            <person name="Banfield J.F."/>
        </authorList>
    </citation>
    <scope>NUCLEOTIDE SEQUENCE [LARGE SCALE GENOMIC DNA]</scope>
</reference>
<name>A0A2H0WZ23_9BACT</name>
<comment type="catalytic activity">
    <reaction evidence="9">
        <text>N(6)-(1,2-dicarboxyethyl)-AMP = fumarate + AMP</text>
        <dbReference type="Rhea" id="RHEA:16853"/>
        <dbReference type="ChEBI" id="CHEBI:29806"/>
        <dbReference type="ChEBI" id="CHEBI:57567"/>
        <dbReference type="ChEBI" id="CHEBI:456215"/>
        <dbReference type="EC" id="4.3.2.2"/>
    </reaction>
    <physiologicalReaction direction="left-to-right" evidence="9">
        <dbReference type="Rhea" id="RHEA:16854"/>
    </physiologicalReaction>
</comment>
<dbReference type="Gene3D" id="1.10.40.30">
    <property type="entry name" value="Fumarase/aspartase (C-terminal domain)"/>
    <property type="match status" value="1"/>
</dbReference>
<evidence type="ECO:0000313" key="13">
    <source>
        <dbReference type="EMBL" id="PIS17188.1"/>
    </source>
</evidence>
<evidence type="ECO:0000256" key="9">
    <source>
        <dbReference type="ARBA" id="ARBA00049115"/>
    </source>
</evidence>
<dbReference type="GO" id="GO:0006189">
    <property type="term" value="P:'de novo' IMP biosynthetic process"/>
    <property type="evidence" value="ECO:0007669"/>
    <property type="project" value="UniProtKB-UniPathway"/>
</dbReference>
<gene>
    <name evidence="13" type="primary">purB</name>
    <name evidence="13" type="ORF">COT59_02015</name>
</gene>
<evidence type="ECO:0000256" key="1">
    <source>
        <dbReference type="ARBA" id="ARBA00004706"/>
    </source>
</evidence>
<dbReference type="CDD" id="cd01360">
    <property type="entry name" value="Adenylsuccinate_lyase_1"/>
    <property type="match status" value="1"/>
</dbReference>
<evidence type="ECO:0000256" key="6">
    <source>
        <dbReference type="ARBA" id="ARBA00023239"/>
    </source>
</evidence>
<comment type="similarity">
    <text evidence="3 11">Belongs to the lyase 1 family. Adenylosuccinate lyase subfamily.</text>
</comment>
<dbReference type="PRINTS" id="PR00145">
    <property type="entry name" value="ARGSUCLYASE"/>
</dbReference>
<dbReference type="GO" id="GO:0044208">
    <property type="term" value="P:'de novo' AMP biosynthetic process"/>
    <property type="evidence" value="ECO:0007669"/>
    <property type="project" value="UniProtKB-UniPathway"/>
</dbReference>
<dbReference type="PANTHER" id="PTHR43172">
    <property type="entry name" value="ADENYLOSUCCINATE LYASE"/>
    <property type="match status" value="1"/>
</dbReference>
<evidence type="ECO:0000313" key="14">
    <source>
        <dbReference type="Proteomes" id="UP000229675"/>
    </source>
</evidence>
<keyword evidence="11" id="KW-0658">Purine biosynthesis</keyword>
<protein>
    <recommendedName>
        <fullName evidence="5 10">Adenylosuccinate lyase</fullName>
        <shortName evidence="11">ASL</shortName>
        <ecNumber evidence="4 10">4.3.2.2</ecNumber>
    </recommendedName>
    <alternativeName>
        <fullName evidence="8 11">Adenylosuccinase</fullName>
    </alternativeName>
</protein>
<dbReference type="InterPro" id="IPR020557">
    <property type="entry name" value="Fumarate_lyase_CS"/>
</dbReference>
<comment type="pathway">
    <text evidence="1 11">Purine metabolism; IMP biosynthesis via de novo pathway; 5-amino-1-(5-phospho-D-ribosyl)imidazole-4-carboxamide from 5-amino-1-(5-phospho-D-ribosyl)imidazole-4-carboxylate: step 2/2.</text>
</comment>
<dbReference type="SUPFAM" id="SSF48557">
    <property type="entry name" value="L-aspartase-like"/>
    <property type="match status" value="1"/>
</dbReference>
<dbReference type="Proteomes" id="UP000229675">
    <property type="component" value="Unassembled WGS sequence"/>
</dbReference>
<evidence type="ECO:0000256" key="11">
    <source>
        <dbReference type="RuleBase" id="RU361172"/>
    </source>
</evidence>
<dbReference type="UniPathway" id="UPA00074">
    <property type="reaction ID" value="UER00132"/>
</dbReference>
<dbReference type="Pfam" id="PF00206">
    <property type="entry name" value="Lyase_1"/>
    <property type="match status" value="1"/>
</dbReference>
<evidence type="ECO:0000256" key="10">
    <source>
        <dbReference type="NCBIfam" id="TIGR00928"/>
    </source>
</evidence>
<dbReference type="Gene3D" id="1.20.200.10">
    <property type="entry name" value="Fumarase/aspartase (Central domain)"/>
    <property type="match status" value="1"/>
</dbReference>
<dbReference type="GO" id="GO:0070626">
    <property type="term" value="F:(S)-2-(5-amino-1-(5-phospho-D-ribosyl)imidazole-4-carboxamido) succinate lyase (fumarate-forming) activity"/>
    <property type="evidence" value="ECO:0007669"/>
    <property type="project" value="TreeGrafter"/>
</dbReference>
<dbReference type="InterPro" id="IPR024083">
    <property type="entry name" value="Fumarase/histidase_N"/>
</dbReference>
<dbReference type="Gene3D" id="1.10.275.10">
    <property type="entry name" value="Fumarase/aspartase (N-terminal domain)"/>
    <property type="match status" value="1"/>
</dbReference>
<comment type="catalytic activity">
    <reaction evidence="7">
        <text>(2S)-2-[5-amino-1-(5-phospho-beta-D-ribosyl)imidazole-4-carboxamido]succinate = 5-amino-1-(5-phospho-beta-D-ribosyl)imidazole-4-carboxamide + fumarate</text>
        <dbReference type="Rhea" id="RHEA:23920"/>
        <dbReference type="ChEBI" id="CHEBI:29806"/>
        <dbReference type="ChEBI" id="CHEBI:58443"/>
        <dbReference type="ChEBI" id="CHEBI:58475"/>
        <dbReference type="EC" id="4.3.2.2"/>
    </reaction>
    <physiologicalReaction direction="left-to-right" evidence="7">
        <dbReference type="Rhea" id="RHEA:23921"/>
    </physiologicalReaction>
</comment>
<evidence type="ECO:0000259" key="12">
    <source>
        <dbReference type="SMART" id="SM00998"/>
    </source>
</evidence>
<evidence type="ECO:0000256" key="7">
    <source>
        <dbReference type="ARBA" id="ARBA00024477"/>
    </source>
</evidence>
<accession>A0A2H0WZ23</accession>
<dbReference type="PROSITE" id="PS00163">
    <property type="entry name" value="FUMARATE_LYASES"/>
    <property type="match status" value="1"/>
</dbReference>
<dbReference type="NCBIfam" id="TIGR00928">
    <property type="entry name" value="purB"/>
    <property type="match status" value="1"/>
</dbReference>
<dbReference type="InterPro" id="IPR004769">
    <property type="entry name" value="Pur_lyase"/>
</dbReference>
<keyword evidence="6 11" id="KW-0456">Lyase</keyword>
<dbReference type="UniPathway" id="UPA00075">
    <property type="reaction ID" value="UER00336"/>
</dbReference>
<feature type="domain" description="Adenylosuccinate lyase C-terminal" evidence="12">
    <location>
        <begin position="352"/>
        <end position="432"/>
    </location>
</feature>
<proteinExistence type="inferred from homology"/>
<dbReference type="InterPro" id="IPR008948">
    <property type="entry name" value="L-Aspartase-like"/>
</dbReference>
<dbReference type="AlphaFoldDB" id="A0A2H0WZ23"/>
<dbReference type="EC" id="4.3.2.2" evidence="4 10"/>
<dbReference type="PRINTS" id="PR00149">
    <property type="entry name" value="FUMRATELYASE"/>
</dbReference>
<dbReference type="SMART" id="SM00998">
    <property type="entry name" value="ADSL_C"/>
    <property type="match status" value="1"/>
</dbReference>
<dbReference type="InterPro" id="IPR000362">
    <property type="entry name" value="Fumarate_lyase_fam"/>
</dbReference>
<evidence type="ECO:0000256" key="3">
    <source>
        <dbReference type="ARBA" id="ARBA00008273"/>
    </source>
</evidence>
<evidence type="ECO:0000256" key="8">
    <source>
        <dbReference type="ARBA" id="ARBA00030717"/>
    </source>
</evidence>
<sequence>MFEFEKYILPEMAAVWERQNRYEKWLAVEIAVLEAKEELGLIPAGIAQKTKDNARFSIAEIDERDKKIDQEMVSFLRTVESYLPDEVLPYWHGGLTSFDIWDTGRPLQMKEATRLIENEIMELLEVLKSIARIHKVTLEIGRTHGVHAEPITFGLKILNWIGELERHLKRLRENESGFFVGKISGAVGTYSNIDPRIEEIVCRKLGISPAKISNQIVGRDTHYDWLTHLASIDNSLERFATNIRLLQQTEIAEVQEPFKEGGGSSAMPHKRNPNVSERVCSLARITRAFTIVVGENQALQWGEKSLDESAAERVIFSLTCLFLHYNLRIFTGVMEGLKIYTDRMLKNLVLTKGVIFSEDVMLALANKGMSRDKARSLVQRIAQQAWDERKDFKNALKNDPEVKQLLSVVEIKSCLRPENHLKNIDQIFARFGI</sequence>
<comment type="pathway">
    <text evidence="2 11">Purine metabolism; AMP biosynthesis via de novo pathway; AMP from IMP: step 2/2.</text>
</comment>
<dbReference type="InterPro" id="IPR019468">
    <property type="entry name" value="AdenyloSucc_lyase_C"/>
</dbReference>
<evidence type="ECO:0000256" key="4">
    <source>
        <dbReference type="ARBA" id="ARBA00012339"/>
    </source>
</evidence>
<dbReference type="EMBL" id="PEZD01000043">
    <property type="protein sequence ID" value="PIS17188.1"/>
    <property type="molecule type" value="Genomic_DNA"/>
</dbReference>
<dbReference type="InterPro" id="IPR022761">
    <property type="entry name" value="Fumarate_lyase_N"/>
</dbReference>
<evidence type="ECO:0000256" key="2">
    <source>
        <dbReference type="ARBA" id="ARBA00004734"/>
    </source>
</evidence>
<dbReference type="Pfam" id="PF10397">
    <property type="entry name" value="ADSL_C"/>
    <property type="match status" value="1"/>
</dbReference>
<dbReference type="FunFam" id="1.10.40.30:FF:000007">
    <property type="entry name" value="Adenylosuccinate lyase"/>
    <property type="match status" value="1"/>
</dbReference>
<comment type="caution">
    <text evidence="13">The sequence shown here is derived from an EMBL/GenBank/DDBJ whole genome shotgun (WGS) entry which is preliminary data.</text>
</comment>
<organism evidence="13 14">
    <name type="scientific">Candidatus Nealsonbacteria bacterium CG09_land_8_20_14_0_10_42_14</name>
    <dbReference type="NCBI Taxonomy" id="1974707"/>
    <lineage>
        <taxon>Bacteria</taxon>
        <taxon>Candidatus Nealsoniibacteriota</taxon>
    </lineage>
</organism>